<feature type="domain" description="Thiol:disulfide interchange protein DsbD N-terminal" evidence="9">
    <location>
        <begin position="34"/>
        <end position="146"/>
    </location>
</feature>
<dbReference type="GO" id="GO:0017004">
    <property type="term" value="P:cytochrome complex assembly"/>
    <property type="evidence" value="ECO:0007669"/>
    <property type="project" value="UniProtKB-KW"/>
</dbReference>
<evidence type="ECO:0000256" key="3">
    <source>
        <dbReference type="ARBA" id="ARBA00022748"/>
    </source>
</evidence>
<sequence length="679" mass="74888">MAKRTLLTIATLFLVTSFAFGQLTDPVSWSFKTKKVSADEFELIFNARIDDGWHLYSQEPLKDGPLPLVFSFDKNPGIQLIGKVVEKTKPTKAFDEMFGLTVKYFSDEATFVQKVKVLTDKPITVKGTIEGQGCNEGSCVPLEGDFSFKITGATPAKPLSDQALAAATDTASAISADTAKATVATASTISKEELVKAAEPTKEQGKSLLAFFFGAFLAGLAAILTPCVFPMIPMTVSFFMKKDGSKKTEHGKAIFFGFSIIFIYTVIGTLVSVIFGADFANFISTHWLPNILFFVIFMVFAFSFFGMFEITLPSWMVNKTDAQVDKGGLGGPFFMALTLVLVSFSCTGPIVGSVLVQSMGGEVILPIVAMLGFSLAFAIPFTVFALFPSLMNSMPKSGGWLNSVKVILGFLEVAFAFKFLSIADQTYHWGILDREIYLSIWITTFTLMGFYLLGKLKFSHDSDVEHLSVPRLMMALVTFSFVVYMIPGLWGAPLSGISGYLPPQSSQDFDVSRGVATSANTDLGKVKHGEFLHLPHGLKGFFDLKEAKEYSKKVGKPIFIDFTGHGCVNCREMEARVWSDPRVLKLLQEEYVILALYVDDKTELPESEWKTNAKGKVLKTLGKINADYQISKFNVNAQPYYVLMDDNENLLLTPKAYDLNPDNFVDYLKKGVEAYKSKE</sequence>
<evidence type="ECO:0000259" key="8">
    <source>
        <dbReference type="Pfam" id="PF02683"/>
    </source>
</evidence>
<name>A0A4R2ECR4_9BACT</name>
<dbReference type="EMBL" id="SLWB01000022">
    <property type="protein sequence ID" value="TCN61719.1"/>
    <property type="molecule type" value="Genomic_DNA"/>
</dbReference>
<dbReference type="Gene3D" id="3.40.30.10">
    <property type="entry name" value="Glutaredoxin"/>
    <property type="match status" value="1"/>
</dbReference>
<feature type="transmembrane region" description="Helical" evidence="6">
    <location>
        <begin position="208"/>
        <end position="232"/>
    </location>
</feature>
<dbReference type="RefSeq" id="WP_131840560.1">
    <property type="nucleotide sequence ID" value="NZ_SLWB01000022.1"/>
</dbReference>
<feature type="transmembrane region" description="Helical" evidence="6">
    <location>
        <begin position="329"/>
        <end position="351"/>
    </location>
</feature>
<feature type="chain" id="PRO_5021033872" evidence="7">
    <location>
        <begin position="22"/>
        <end position="679"/>
    </location>
</feature>
<dbReference type="SUPFAM" id="SSF52833">
    <property type="entry name" value="Thioredoxin-like"/>
    <property type="match status" value="1"/>
</dbReference>
<evidence type="ECO:0000313" key="11">
    <source>
        <dbReference type="Proteomes" id="UP000294830"/>
    </source>
</evidence>
<feature type="transmembrane region" description="Helical" evidence="6">
    <location>
        <begin position="436"/>
        <end position="453"/>
    </location>
</feature>
<gene>
    <name evidence="10" type="ORF">CLV25_12228</name>
</gene>
<dbReference type="PANTHER" id="PTHR32234">
    <property type="entry name" value="THIOL:DISULFIDE INTERCHANGE PROTEIN DSBD"/>
    <property type="match status" value="1"/>
</dbReference>
<evidence type="ECO:0000256" key="1">
    <source>
        <dbReference type="ARBA" id="ARBA00004141"/>
    </source>
</evidence>
<feature type="signal peptide" evidence="7">
    <location>
        <begin position="1"/>
        <end position="21"/>
    </location>
</feature>
<dbReference type="GO" id="GO:0015035">
    <property type="term" value="F:protein-disulfide reductase activity"/>
    <property type="evidence" value="ECO:0007669"/>
    <property type="project" value="TreeGrafter"/>
</dbReference>
<organism evidence="10 11">
    <name type="scientific">Acetobacteroides hydrogenigenes</name>
    <dbReference type="NCBI Taxonomy" id="979970"/>
    <lineage>
        <taxon>Bacteria</taxon>
        <taxon>Pseudomonadati</taxon>
        <taxon>Bacteroidota</taxon>
        <taxon>Bacteroidia</taxon>
        <taxon>Bacteroidales</taxon>
        <taxon>Rikenellaceae</taxon>
        <taxon>Acetobacteroides</taxon>
    </lineage>
</organism>
<dbReference type="OrthoDB" id="9811036at2"/>
<dbReference type="Pfam" id="PF11412">
    <property type="entry name" value="DsbD_N"/>
    <property type="match status" value="1"/>
</dbReference>
<dbReference type="GO" id="GO:0016020">
    <property type="term" value="C:membrane"/>
    <property type="evidence" value="ECO:0007669"/>
    <property type="project" value="UniProtKB-SubCell"/>
</dbReference>
<accession>A0A4R2ECR4</accession>
<keyword evidence="5 6" id="KW-0472">Membrane</keyword>
<evidence type="ECO:0000256" key="5">
    <source>
        <dbReference type="ARBA" id="ARBA00023136"/>
    </source>
</evidence>
<dbReference type="Pfam" id="PF13899">
    <property type="entry name" value="Thioredoxin_7"/>
    <property type="match status" value="1"/>
</dbReference>
<evidence type="ECO:0000259" key="9">
    <source>
        <dbReference type="Pfam" id="PF11412"/>
    </source>
</evidence>
<keyword evidence="4 6" id="KW-1133">Transmembrane helix</keyword>
<dbReference type="PANTHER" id="PTHR32234:SF0">
    <property type="entry name" value="THIOL:DISULFIDE INTERCHANGE PROTEIN DSBD"/>
    <property type="match status" value="1"/>
</dbReference>
<proteinExistence type="predicted"/>
<feature type="transmembrane region" description="Helical" evidence="6">
    <location>
        <begin position="287"/>
        <end position="308"/>
    </location>
</feature>
<dbReference type="Pfam" id="PF02683">
    <property type="entry name" value="DsbD_TM"/>
    <property type="match status" value="1"/>
</dbReference>
<evidence type="ECO:0000256" key="2">
    <source>
        <dbReference type="ARBA" id="ARBA00022692"/>
    </source>
</evidence>
<dbReference type="AlphaFoldDB" id="A0A4R2ECR4"/>
<evidence type="ECO:0000256" key="4">
    <source>
        <dbReference type="ARBA" id="ARBA00022989"/>
    </source>
</evidence>
<keyword evidence="2 6" id="KW-0812">Transmembrane</keyword>
<evidence type="ECO:0000256" key="7">
    <source>
        <dbReference type="SAM" id="SignalP"/>
    </source>
</evidence>
<feature type="domain" description="Cytochrome C biogenesis protein transmembrane" evidence="8">
    <location>
        <begin position="212"/>
        <end position="419"/>
    </location>
</feature>
<keyword evidence="11" id="KW-1185">Reference proteome</keyword>
<dbReference type="InterPro" id="IPR028250">
    <property type="entry name" value="DsbDN"/>
</dbReference>
<dbReference type="Gene3D" id="2.60.40.1250">
    <property type="entry name" value="Thiol:disulfide interchange protein DsbD, N-terminal domain"/>
    <property type="match status" value="1"/>
</dbReference>
<feature type="transmembrane region" description="Helical" evidence="6">
    <location>
        <begin position="399"/>
        <end position="416"/>
    </location>
</feature>
<dbReference type="GO" id="GO:0045454">
    <property type="term" value="P:cell redox homeostasis"/>
    <property type="evidence" value="ECO:0007669"/>
    <property type="project" value="TreeGrafter"/>
</dbReference>
<dbReference type="InterPro" id="IPR003834">
    <property type="entry name" value="Cyt_c_assmbl_TM_dom"/>
</dbReference>
<dbReference type="Proteomes" id="UP000294830">
    <property type="component" value="Unassembled WGS sequence"/>
</dbReference>
<feature type="transmembrane region" description="Helical" evidence="6">
    <location>
        <begin position="253"/>
        <end position="275"/>
    </location>
</feature>
<comment type="caution">
    <text evidence="10">The sequence shown here is derived from an EMBL/GenBank/DDBJ whole genome shotgun (WGS) entry which is preliminary data.</text>
</comment>
<evidence type="ECO:0000256" key="6">
    <source>
        <dbReference type="SAM" id="Phobius"/>
    </source>
</evidence>
<comment type="subcellular location">
    <subcellularLocation>
        <location evidence="1">Membrane</location>
        <topology evidence="1">Multi-pass membrane protein</topology>
    </subcellularLocation>
</comment>
<evidence type="ECO:0000313" key="10">
    <source>
        <dbReference type="EMBL" id="TCN61719.1"/>
    </source>
</evidence>
<dbReference type="InterPro" id="IPR036249">
    <property type="entry name" value="Thioredoxin-like_sf"/>
</dbReference>
<feature type="transmembrane region" description="Helical" evidence="6">
    <location>
        <begin position="473"/>
        <end position="492"/>
    </location>
</feature>
<keyword evidence="7" id="KW-0732">Signal</keyword>
<reference evidence="10 11" key="1">
    <citation type="submission" date="2019-03" db="EMBL/GenBank/DDBJ databases">
        <title>Genomic Encyclopedia of Archaeal and Bacterial Type Strains, Phase II (KMG-II): from individual species to whole genera.</title>
        <authorList>
            <person name="Goeker M."/>
        </authorList>
    </citation>
    <scope>NUCLEOTIDE SEQUENCE [LARGE SCALE GENOMIC DNA]</scope>
    <source>
        <strain evidence="10 11">RL-C</strain>
    </source>
</reference>
<keyword evidence="3" id="KW-0201">Cytochrome c-type biogenesis</keyword>
<dbReference type="InterPro" id="IPR036929">
    <property type="entry name" value="DsbDN_sf"/>
</dbReference>
<protein>
    <submittedName>
        <fullName evidence="10">Thiol:disulfide interchange protein DsbD</fullName>
    </submittedName>
</protein>
<feature type="transmembrane region" description="Helical" evidence="6">
    <location>
        <begin position="363"/>
        <end position="387"/>
    </location>
</feature>